<dbReference type="PROSITE" id="PS50883">
    <property type="entry name" value="EAL"/>
    <property type="match status" value="1"/>
</dbReference>
<dbReference type="PANTHER" id="PTHR33121">
    <property type="entry name" value="CYCLIC DI-GMP PHOSPHODIESTERASE PDEF"/>
    <property type="match status" value="1"/>
</dbReference>
<proteinExistence type="predicted"/>
<dbReference type="InterPro" id="IPR050706">
    <property type="entry name" value="Cyclic-di-GMP_PDE-like"/>
</dbReference>
<keyword evidence="3" id="KW-1185">Reference proteome</keyword>
<dbReference type="CDD" id="cd01948">
    <property type="entry name" value="EAL"/>
    <property type="match status" value="1"/>
</dbReference>
<evidence type="ECO:0000259" key="1">
    <source>
        <dbReference type="PROSITE" id="PS50883"/>
    </source>
</evidence>
<dbReference type="SUPFAM" id="SSF141868">
    <property type="entry name" value="EAL domain-like"/>
    <property type="match status" value="1"/>
</dbReference>
<accession>A0A219B0W0</accession>
<gene>
    <name evidence="2" type="ORF">B5C34_15085</name>
</gene>
<organism evidence="2 3">
    <name type="scientific">Pacificimonas flava</name>
    <dbReference type="NCBI Taxonomy" id="1234595"/>
    <lineage>
        <taxon>Bacteria</taxon>
        <taxon>Pseudomonadati</taxon>
        <taxon>Pseudomonadota</taxon>
        <taxon>Alphaproteobacteria</taxon>
        <taxon>Sphingomonadales</taxon>
        <taxon>Sphingosinicellaceae</taxon>
        <taxon>Pacificimonas</taxon>
    </lineage>
</organism>
<dbReference type="OrthoDB" id="1673646at2"/>
<dbReference type="Proteomes" id="UP000198462">
    <property type="component" value="Unassembled WGS sequence"/>
</dbReference>
<dbReference type="PANTHER" id="PTHR33121:SF15">
    <property type="entry name" value="BLUE LIGHT- AND TEMPERATURE-REGULATED ANTIREPRESSOR BLUF"/>
    <property type="match status" value="1"/>
</dbReference>
<dbReference type="Gene3D" id="3.20.20.450">
    <property type="entry name" value="EAL domain"/>
    <property type="match status" value="1"/>
</dbReference>
<dbReference type="InterPro" id="IPR035919">
    <property type="entry name" value="EAL_sf"/>
</dbReference>
<dbReference type="GO" id="GO:0071111">
    <property type="term" value="F:cyclic-guanylate-specific phosphodiesterase activity"/>
    <property type="evidence" value="ECO:0007669"/>
    <property type="project" value="InterPro"/>
</dbReference>
<dbReference type="Pfam" id="PF00563">
    <property type="entry name" value="EAL"/>
    <property type="match status" value="1"/>
</dbReference>
<evidence type="ECO:0000313" key="2">
    <source>
        <dbReference type="EMBL" id="OWV31961.1"/>
    </source>
</evidence>
<evidence type="ECO:0000313" key="3">
    <source>
        <dbReference type="Proteomes" id="UP000198462"/>
    </source>
</evidence>
<comment type="caution">
    <text evidence="2">The sequence shown here is derived from an EMBL/GenBank/DDBJ whole genome shotgun (WGS) entry which is preliminary data.</text>
</comment>
<dbReference type="InterPro" id="IPR001633">
    <property type="entry name" value="EAL_dom"/>
</dbReference>
<feature type="domain" description="EAL" evidence="1">
    <location>
        <begin position="1"/>
        <end position="232"/>
    </location>
</feature>
<sequence length="243" mass="26509">MAFQPIVDVTSREVFAYEALVRGPNGEGAAHVLENVSEADRYAFDQQCRVAAIRQAVDAGILATDAHLSINFLPNAVYSPLACIQLTLKTAEEVALPQHRLMFEFSETERIADSDHIRAIMKTYAEIGFQTALDDFGSGYAGLSLLADFQTSHIKLDMHLVRGIDRDRARQAIVTSVSEMAARLGTLLIAEGIETTGEAEFLTSAGITLHQGFLYARPELGKLPQPFEARPASATRPPLAPRP</sequence>
<name>A0A219B0W0_9SPHN</name>
<dbReference type="EMBL" id="NFZT01000007">
    <property type="protein sequence ID" value="OWV31961.1"/>
    <property type="molecule type" value="Genomic_DNA"/>
</dbReference>
<protein>
    <submittedName>
        <fullName evidence="2">Diguanylate phosphodiesterase</fullName>
    </submittedName>
</protein>
<dbReference type="AlphaFoldDB" id="A0A219B0W0"/>
<reference evidence="3" key="1">
    <citation type="submission" date="2017-05" db="EMBL/GenBank/DDBJ databases">
        <authorList>
            <person name="Lin X."/>
        </authorList>
    </citation>
    <scope>NUCLEOTIDE SEQUENCE [LARGE SCALE GENOMIC DNA]</scope>
    <source>
        <strain evidence="3">JLT2012</strain>
    </source>
</reference>
<dbReference type="SMART" id="SM00052">
    <property type="entry name" value="EAL"/>
    <property type="match status" value="1"/>
</dbReference>